<evidence type="ECO:0000313" key="3">
    <source>
        <dbReference type="Proteomes" id="UP000054279"/>
    </source>
</evidence>
<dbReference type="EMBL" id="KN837184">
    <property type="protein sequence ID" value="KIJ35849.1"/>
    <property type="molecule type" value="Genomic_DNA"/>
</dbReference>
<gene>
    <name evidence="2" type="ORF">M422DRAFT_261800</name>
</gene>
<evidence type="ECO:0000256" key="1">
    <source>
        <dbReference type="SAM" id="MobiDB-lite"/>
    </source>
</evidence>
<organism evidence="2 3">
    <name type="scientific">Sphaerobolus stellatus (strain SS14)</name>
    <dbReference type="NCBI Taxonomy" id="990650"/>
    <lineage>
        <taxon>Eukaryota</taxon>
        <taxon>Fungi</taxon>
        <taxon>Dikarya</taxon>
        <taxon>Basidiomycota</taxon>
        <taxon>Agaricomycotina</taxon>
        <taxon>Agaricomycetes</taxon>
        <taxon>Phallomycetidae</taxon>
        <taxon>Geastrales</taxon>
        <taxon>Sphaerobolaceae</taxon>
        <taxon>Sphaerobolus</taxon>
    </lineage>
</organism>
<proteinExistence type="predicted"/>
<dbReference type="Proteomes" id="UP000054279">
    <property type="component" value="Unassembled WGS sequence"/>
</dbReference>
<evidence type="ECO:0000313" key="2">
    <source>
        <dbReference type="EMBL" id="KIJ35849.1"/>
    </source>
</evidence>
<reference evidence="2 3" key="1">
    <citation type="submission" date="2014-06" db="EMBL/GenBank/DDBJ databases">
        <title>Evolutionary Origins and Diversification of the Mycorrhizal Mutualists.</title>
        <authorList>
            <consortium name="DOE Joint Genome Institute"/>
            <consortium name="Mycorrhizal Genomics Consortium"/>
            <person name="Kohler A."/>
            <person name="Kuo A."/>
            <person name="Nagy L.G."/>
            <person name="Floudas D."/>
            <person name="Copeland A."/>
            <person name="Barry K.W."/>
            <person name="Cichocki N."/>
            <person name="Veneault-Fourrey C."/>
            <person name="LaButti K."/>
            <person name="Lindquist E.A."/>
            <person name="Lipzen A."/>
            <person name="Lundell T."/>
            <person name="Morin E."/>
            <person name="Murat C."/>
            <person name="Riley R."/>
            <person name="Ohm R."/>
            <person name="Sun H."/>
            <person name="Tunlid A."/>
            <person name="Henrissat B."/>
            <person name="Grigoriev I.V."/>
            <person name="Hibbett D.S."/>
            <person name="Martin F."/>
        </authorList>
    </citation>
    <scope>NUCLEOTIDE SEQUENCE [LARGE SCALE GENOMIC DNA]</scope>
    <source>
        <strain evidence="2 3">SS14</strain>
    </source>
</reference>
<feature type="compositionally biased region" description="Polar residues" evidence="1">
    <location>
        <begin position="52"/>
        <end position="67"/>
    </location>
</feature>
<dbReference type="AlphaFoldDB" id="A0A0C9ULV3"/>
<sequence length="86" mass="9803">MAEDRLRPEQREQRTGKLADMWAKMTGKVEELVRRSINPSVQEPNLPRNNHRANTLESPGRPRQQQDAGGEDALKRIGENGKGVDW</sequence>
<accession>A0A0C9ULV3</accession>
<feature type="region of interest" description="Disordered" evidence="1">
    <location>
        <begin position="35"/>
        <end position="86"/>
    </location>
</feature>
<feature type="compositionally biased region" description="Basic and acidic residues" evidence="1">
    <location>
        <begin position="72"/>
        <end position="86"/>
    </location>
</feature>
<protein>
    <submittedName>
        <fullName evidence="2">Uncharacterized protein</fullName>
    </submittedName>
</protein>
<name>A0A0C9ULV3_SPHS4</name>
<dbReference type="HOGENOM" id="CLU_2499306_0_0_1"/>
<keyword evidence="3" id="KW-1185">Reference proteome</keyword>